<protein>
    <submittedName>
        <fullName evidence="1">Uncharacterized protein</fullName>
    </submittedName>
</protein>
<name>A0ABV5MB52_9ACTN</name>
<accession>A0ABV5MB52</accession>
<dbReference type="Proteomes" id="UP001589608">
    <property type="component" value="Unassembled WGS sequence"/>
</dbReference>
<proteinExistence type="predicted"/>
<keyword evidence="2" id="KW-1185">Reference proteome</keyword>
<gene>
    <name evidence="1" type="ORF">ACFFTR_23600</name>
</gene>
<dbReference type="RefSeq" id="WP_223102104.1">
    <property type="nucleotide sequence ID" value="NZ_CP061913.1"/>
</dbReference>
<comment type="caution">
    <text evidence="1">The sequence shown here is derived from an EMBL/GenBank/DDBJ whole genome shotgun (WGS) entry which is preliminary data.</text>
</comment>
<evidence type="ECO:0000313" key="2">
    <source>
        <dbReference type="Proteomes" id="UP001589608"/>
    </source>
</evidence>
<dbReference type="EMBL" id="JBHMCA010000046">
    <property type="protein sequence ID" value="MFB9446079.1"/>
    <property type="molecule type" value="Genomic_DNA"/>
</dbReference>
<sequence>MGDQSGFVADPGTVRAFGADLQRDLDIHLSAEKVETLHLFSGAPVFGLRAVSAEVQQTARDYVARLQDLFELMEVLLHNGAVLARAAHSVADAYESADTLTADQVSGALGNARASVSAETSATDPETGRLV</sequence>
<evidence type="ECO:0000313" key="1">
    <source>
        <dbReference type="EMBL" id="MFB9446079.1"/>
    </source>
</evidence>
<organism evidence="1 2">
    <name type="scientific">Dactylosporangium vinaceum</name>
    <dbReference type="NCBI Taxonomy" id="53362"/>
    <lineage>
        <taxon>Bacteria</taxon>
        <taxon>Bacillati</taxon>
        <taxon>Actinomycetota</taxon>
        <taxon>Actinomycetes</taxon>
        <taxon>Micromonosporales</taxon>
        <taxon>Micromonosporaceae</taxon>
        <taxon>Dactylosporangium</taxon>
    </lineage>
</organism>
<reference evidence="1 2" key="1">
    <citation type="submission" date="2024-09" db="EMBL/GenBank/DDBJ databases">
        <authorList>
            <person name="Sun Q."/>
            <person name="Mori K."/>
        </authorList>
    </citation>
    <scope>NUCLEOTIDE SEQUENCE [LARGE SCALE GENOMIC DNA]</scope>
    <source>
        <strain evidence="1 2">JCM 3307</strain>
    </source>
</reference>